<dbReference type="RefSeq" id="WP_065278012.1">
    <property type="nucleotide sequence ID" value="NZ_MAMO01000177.1"/>
</dbReference>
<reference evidence="2" key="2">
    <citation type="journal article" date="2016" name="Front. Microbiol.">
        <title>The Regulatory Protein RosR Affects Rhizobium leguminosarum bv. trifolii Protein Profiles, Cell Surface Properties, and Symbiosis with Clover.</title>
        <authorList>
            <person name="Rachwal K."/>
            <person name="Boguszewska A."/>
            <person name="Kopcinska J."/>
            <person name="Karas M."/>
            <person name="Tchorzewski M."/>
            <person name="Janczarek M."/>
        </authorList>
    </citation>
    <scope>NUCLEOTIDE SEQUENCE</scope>
    <source>
        <strain evidence="2">Rt24.2</strain>
    </source>
</reference>
<protein>
    <recommendedName>
        <fullName evidence="1">SnoaL-like domain-containing protein</fullName>
    </recommendedName>
</protein>
<dbReference type="SUPFAM" id="SSF54427">
    <property type="entry name" value="NTF2-like"/>
    <property type="match status" value="1"/>
</dbReference>
<dbReference type="AlphaFoldDB" id="A0A1B8R2G2"/>
<evidence type="ECO:0000313" key="2">
    <source>
        <dbReference type="EMBL" id="AOO94419.1"/>
    </source>
</evidence>
<proteinExistence type="predicted"/>
<accession>A0A1B8R2G2</accession>
<dbReference type="InterPro" id="IPR037401">
    <property type="entry name" value="SnoaL-like"/>
</dbReference>
<feature type="domain" description="SnoaL-like" evidence="1">
    <location>
        <begin position="12"/>
        <end position="140"/>
    </location>
</feature>
<organism evidence="2">
    <name type="scientific">Rhizobium leguminosarum bv. trifolii</name>
    <dbReference type="NCBI Taxonomy" id="386"/>
    <lineage>
        <taxon>Bacteria</taxon>
        <taxon>Pseudomonadati</taxon>
        <taxon>Pseudomonadota</taxon>
        <taxon>Alphaproteobacteria</taxon>
        <taxon>Hyphomicrobiales</taxon>
        <taxon>Rhizobiaceae</taxon>
        <taxon>Rhizobium/Agrobacterium group</taxon>
        <taxon>Rhizobium</taxon>
    </lineage>
</organism>
<reference evidence="2" key="1">
    <citation type="journal article" date="2015" name="BMC Genomics">
        <title>Transcriptome profiling of a Rhizobium leguminosarum bv. trifolii rosR mutant reveals the role of the transcriptional regulator RosR in motility, synthesis of cell-surface components, and other cellular processes.</title>
        <authorList>
            <person name="Rachwal K."/>
            <person name="Matczynska E."/>
            <person name="Janczarek M."/>
        </authorList>
    </citation>
    <scope>NUCLEOTIDE SEQUENCE</scope>
    <source>
        <strain evidence="2">Rt24.2</strain>
    </source>
</reference>
<dbReference type="EMBL" id="KX492055">
    <property type="protein sequence ID" value="AOO94419.1"/>
    <property type="molecule type" value="Genomic_DNA"/>
</dbReference>
<dbReference type="Gene3D" id="3.10.450.50">
    <property type="match status" value="1"/>
</dbReference>
<sequence>MQNNTLEQRIQNLEDKVALKALVDTFANLADQKDLATQSLLFAEDAVVDTYFEGQLFASLKGRKEIQETFTGFMANFETAYHINGQHTAEIDGDRATAVHYCLVVLINTVDGKKMRNTNGVYYNDEYVRQGGQWLISKRTSNFTWRDTMEMVAG</sequence>
<name>A0A1B8R2G2_RHILT</name>
<dbReference type="Pfam" id="PF13577">
    <property type="entry name" value="SnoaL_4"/>
    <property type="match status" value="1"/>
</dbReference>
<evidence type="ECO:0000259" key="1">
    <source>
        <dbReference type="Pfam" id="PF13577"/>
    </source>
</evidence>
<dbReference type="CDD" id="cd00531">
    <property type="entry name" value="NTF2_like"/>
    <property type="match status" value="1"/>
</dbReference>
<dbReference type="InterPro" id="IPR032710">
    <property type="entry name" value="NTF2-like_dom_sf"/>
</dbReference>